<keyword evidence="3" id="KW-0150">Chloroplast</keyword>
<keyword evidence="12" id="KW-1133">Transmembrane helix</keyword>
<name>A0A835VZ83_CHLIN</name>
<reference evidence="20" key="1">
    <citation type="journal article" date="2020" name="bioRxiv">
        <title>Comparative genomics of Chlamydomonas.</title>
        <authorList>
            <person name="Craig R.J."/>
            <person name="Hasan A.R."/>
            <person name="Ness R.W."/>
            <person name="Keightley P.D."/>
        </authorList>
    </citation>
    <scope>NUCLEOTIDE SEQUENCE</scope>
    <source>
        <strain evidence="20">SAG 7.73</strain>
    </source>
</reference>
<evidence type="ECO:0000256" key="14">
    <source>
        <dbReference type="ARBA" id="ARBA00024015"/>
    </source>
</evidence>
<feature type="compositionally biased region" description="Gly residues" evidence="18">
    <location>
        <begin position="561"/>
        <end position="572"/>
    </location>
</feature>
<evidence type="ECO:0000256" key="15">
    <source>
        <dbReference type="ARBA" id="ARBA00039024"/>
    </source>
</evidence>
<comment type="caution">
    <text evidence="20">The sequence shown here is derived from an EMBL/GenBank/DDBJ whole genome shotgun (WGS) entry which is preliminary data.</text>
</comment>
<evidence type="ECO:0000256" key="3">
    <source>
        <dbReference type="ARBA" id="ARBA00022528"/>
    </source>
</evidence>
<keyword evidence="13" id="KW-0472">Membrane</keyword>
<dbReference type="SUPFAM" id="SSF144232">
    <property type="entry name" value="HIT/MYND zinc finger-like"/>
    <property type="match status" value="1"/>
</dbReference>
<dbReference type="GO" id="GO:0009507">
    <property type="term" value="C:chloroplast"/>
    <property type="evidence" value="ECO:0007669"/>
    <property type="project" value="UniProtKB-SubCell"/>
</dbReference>
<dbReference type="EC" id="2.7.1.182" evidence="15"/>
<evidence type="ECO:0000256" key="17">
    <source>
        <dbReference type="PROSITE-ProRule" id="PRU00134"/>
    </source>
</evidence>
<dbReference type="OrthoDB" id="551166at2759"/>
<gene>
    <name evidence="20" type="ORF">HXX76_008422</name>
</gene>
<proteinExistence type="inferred from homology"/>
<evidence type="ECO:0000256" key="1">
    <source>
        <dbReference type="ARBA" id="ARBA00004508"/>
    </source>
</evidence>
<evidence type="ECO:0000256" key="2">
    <source>
        <dbReference type="ARBA" id="ARBA00010794"/>
    </source>
</evidence>
<dbReference type="GO" id="GO:0010276">
    <property type="term" value="F:phytol kinase activity"/>
    <property type="evidence" value="ECO:0007669"/>
    <property type="project" value="UniProtKB-EC"/>
</dbReference>
<evidence type="ECO:0000256" key="7">
    <source>
        <dbReference type="ARBA" id="ARBA00022723"/>
    </source>
</evidence>
<evidence type="ECO:0000256" key="6">
    <source>
        <dbReference type="ARBA" id="ARBA00022692"/>
    </source>
</evidence>
<dbReference type="GO" id="GO:0016020">
    <property type="term" value="C:membrane"/>
    <property type="evidence" value="ECO:0007669"/>
    <property type="project" value="UniProtKB-SubCell"/>
</dbReference>
<comment type="catalytic activity">
    <reaction evidence="16">
        <text>phytol + CTP = phytyl phosphate + CDP + H(+)</text>
        <dbReference type="Rhea" id="RHEA:38055"/>
        <dbReference type="ChEBI" id="CHEBI:15378"/>
        <dbReference type="ChEBI" id="CHEBI:17327"/>
        <dbReference type="ChEBI" id="CHEBI:37563"/>
        <dbReference type="ChEBI" id="CHEBI:58069"/>
        <dbReference type="ChEBI" id="CHEBI:75483"/>
        <dbReference type="EC" id="2.7.1.182"/>
    </reaction>
</comment>
<dbReference type="EMBL" id="JAEHOC010000019">
    <property type="protein sequence ID" value="KAG2433360.1"/>
    <property type="molecule type" value="Genomic_DNA"/>
</dbReference>
<evidence type="ECO:0000256" key="13">
    <source>
        <dbReference type="ARBA" id="ARBA00023136"/>
    </source>
</evidence>
<comment type="subcellular location">
    <subcellularLocation>
        <location evidence="1">Plastid</location>
        <location evidence="1">Chloroplast membrane</location>
        <topology evidence="1">Multi-pass membrane protein</topology>
    </subcellularLocation>
</comment>
<dbReference type="GO" id="GO:0008270">
    <property type="term" value="F:zinc ion binding"/>
    <property type="evidence" value="ECO:0007669"/>
    <property type="project" value="UniProtKB-KW"/>
</dbReference>
<feature type="domain" description="MYND-type" evidence="19">
    <location>
        <begin position="1080"/>
        <end position="1125"/>
    </location>
</feature>
<feature type="region of interest" description="Disordered" evidence="18">
    <location>
        <begin position="240"/>
        <end position="263"/>
    </location>
</feature>
<dbReference type="PROSITE" id="PS50865">
    <property type="entry name" value="ZF_MYND_2"/>
    <property type="match status" value="1"/>
</dbReference>
<dbReference type="PANTHER" id="PTHR32523">
    <property type="entry name" value="PHYTOL KINASE 1, CHLOROPLASTIC"/>
    <property type="match status" value="1"/>
</dbReference>
<keyword evidence="11" id="KW-0809">Transit peptide</keyword>
<dbReference type="Proteomes" id="UP000650467">
    <property type="component" value="Unassembled WGS sequence"/>
</dbReference>
<evidence type="ECO:0000256" key="10">
    <source>
        <dbReference type="ARBA" id="ARBA00022833"/>
    </source>
</evidence>
<evidence type="ECO:0000313" key="21">
    <source>
        <dbReference type="Proteomes" id="UP000650467"/>
    </source>
</evidence>
<evidence type="ECO:0000256" key="9">
    <source>
        <dbReference type="ARBA" id="ARBA00022777"/>
    </source>
</evidence>
<dbReference type="PANTHER" id="PTHR32523:SF8">
    <property type="entry name" value="DOLICHOL KINASE"/>
    <property type="match status" value="1"/>
</dbReference>
<dbReference type="Gene3D" id="6.10.140.2220">
    <property type="match status" value="1"/>
</dbReference>
<evidence type="ECO:0000256" key="8">
    <source>
        <dbReference type="ARBA" id="ARBA00022771"/>
    </source>
</evidence>
<comment type="pathway">
    <text evidence="14">Cofactor biosynthesis; tocopherol biosynthesis.</text>
</comment>
<feature type="region of interest" description="Disordered" evidence="18">
    <location>
        <begin position="300"/>
        <end position="320"/>
    </location>
</feature>
<feature type="compositionally biased region" description="Low complexity" evidence="18">
    <location>
        <begin position="615"/>
        <end position="631"/>
    </location>
</feature>
<keyword evidence="4" id="KW-0934">Plastid</keyword>
<evidence type="ECO:0000256" key="11">
    <source>
        <dbReference type="ARBA" id="ARBA00022946"/>
    </source>
</evidence>
<evidence type="ECO:0000256" key="16">
    <source>
        <dbReference type="ARBA" id="ARBA00048889"/>
    </source>
</evidence>
<feature type="region of interest" description="Disordered" evidence="18">
    <location>
        <begin position="162"/>
        <end position="183"/>
    </location>
</feature>
<feature type="region of interest" description="Disordered" evidence="18">
    <location>
        <begin position="608"/>
        <end position="631"/>
    </location>
</feature>
<evidence type="ECO:0000259" key="19">
    <source>
        <dbReference type="PROSITE" id="PS50865"/>
    </source>
</evidence>
<dbReference type="AlphaFoldDB" id="A0A835VZ83"/>
<evidence type="ECO:0000256" key="4">
    <source>
        <dbReference type="ARBA" id="ARBA00022640"/>
    </source>
</evidence>
<feature type="compositionally biased region" description="Low complexity" evidence="18">
    <location>
        <begin position="302"/>
        <end position="320"/>
    </location>
</feature>
<keyword evidence="5" id="KW-0808">Transferase</keyword>
<evidence type="ECO:0000313" key="20">
    <source>
        <dbReference type="EMBL" id="KAG2433360.1"/>
    </source>
</evidence>
<organism evidence="20 21">
    <name type="scientific">Chlamydomonas incerta</name>
    <dbReference type="NCBI Taxonomy" id="51695"/>
    <lineage>
        <taxon>Eukaryota</taxon>
        <taxon>Viridiplantae</taxon>
        <taxon>Chlorophyta</taxon>
        <taxon>core chlorophytes</taxon>
        <taxon>Chlorophyceae</taxon>
        <taxon>CS clade</taxon>
        <taxon>Chlamydomonadales</taxon>
        <taxon>Chlamydomonadaceae</taxon>
        <taxon>Chlamydomonas</taxon>
    </lineage>
</organism>
<dbReference type="Pfam" id="PF01753">
    <property type="entry name" value="zf-MYND"/>
    <property type="match status" value="1"/>
</dbReference>
<accession>A0A835VZ83</accession>
<keyword evidence="8 17" id="KW-0863">Zinc-finger</keyword>
<protein>
    <recommendedName>
        <fullName evidence="15">phytol kinase</fullName>
        <ecNumber evidence="15">2.7.1.182</ecNumber>
    </recommendedName>
</protein>
<evidence type="ECO:0000256" key="5">
    <source>
        <dbReference type="ARBA" id="ARBA00022679"/>
    </source>
</evidence>
<dbReference type="InterPro" id="IPR002893">
    <property type="entry name" value="Znf_MYND"/>
</dbReference>
<feature type="region of interest" description="Disordered" evidence="18">
    <location>
        <begin position="539"/>
        <end position="575"/>
    </location>
</feature>
<dbReference type="InterPro" id="IPR039606">
    <property type="entry name" value="Phytol/farnesol_kinase"/>
</dbReference>
<keyword evidence="9" id="KW-0418">Kinase</keyword>
<feature type="compositionally biased region" description="Gly residues" evidence="18">
    <location>
        <begin position="171"/>
        <end position="183"/>
    </location>
</feature>
<keyword evidence="21" id="KW-1185">Reference proteome</keyword>
<evidence type="ECO:0000256" key="18">
    <source>
        <dbReference type="SAM" id="MobiDB-lite"/>
    </source>
</evidence>
<evidence type="ECO:0000256" key="12">
    <source>
        <dbReference type="ARBA" id="ARBA00022989"/>
    </source>
</evidence>
<sequence>MLAPDSTASFTTLLEAHTEALRLLCGCLYPAVNAAQDHAAQLARSGSGGSAGRPAPLARRLESFSHAAQSVLMSHLLRLHARLAEQAAAAASAAVADTCCSGDSAGTSSGSSSHSASRAAAAEYQAAVLAKLLSALTATLADIAHFSQVLLVLQPTAAVPVPQPPPAAASRGGGGAGGKGKGTGGGGGAGAVVVMGGVSSAADRARPLAELLVLELARSGFLDQAARLVLHSATADGAARRQQQQRELTGLTAGCGSSNNGVPEPLPLPGSEMTLRLVGALCDLTRPIGTTWGAAELARCDGSSSGNDSTSSSGSSSSCGLPLPWGTCLQTLALAQVVVTLEAAGFGGGERGVWGLPAELAAGLPLLAHSYSGSPAGLDLRVTHHHKPSAGGRVKPPTLCADPFSLLNHVARSLNLMAVAMPTAAGAPPGRAPTSAGACGAASAGADTGAGGRGADGDCWSFPISPQAMALVLLRVADLAAASLDQPATVAVAAAGEAAAAPVGLQAPASLLRLHPADAFSEGLDAVLNARSLLVRRRTSHRPQQLMPTAAPVPRGNSAAAGGGGDRGGGGIQATESSAAYGDEYGDVYPRLPVVWWRTLARMLPHAMAPPPQPATSSTSSSGGTASMSPGEAAGRLIQWAKMVLAADMPPPDALLQRAPPALAAALAGGLVPGVEAAVRAASGPHLAIGFAAAFLKVDVEADAHLGDSWPLLQQLLAFAPPTQMAALIASLGKQGHLAVDGIAAAVDGSAVLGWMKTVTSALPSFYLFSKVATATGAATGAASGTGGDGTWGAHDAPRPPHVRRLQLHLSHALHRWLPVLSRIARLLLLADHPAGPALPLASPHVVVLHWCAPMLWSLASKEALVAACSSVDLTTSCAAANLNQAAAAAMAARAAAAAAAAASWRQVLFHDIELVPLLESALRMLAALPAGDRSAAVAHLVAQVLALLPQTAPDVLAPVLRPPLPPDSPWHPAAVAAALQKHMPGGSAEEVPADTVALDQLRAAAAVATPAELRAGYMGGPVARLAKVPRVMAGDILLCGLSSLDVTTAAELEALEVVEAALSSSSAAASKWTLRCCANPSCTNLAGRSEAELPLQACAGCGAVRYCGRACQTAHWRAGHKEACSALKGRGGAGAAAAG</sequence>
<comment type="similarity">
    <text evidence="2">Belongs to the polyprenol kinase family.</text>
</comment>
<keyword evidence="10" id="KW-0862">Zinc</keyword>
<keyword evidence="6" id="KW-0812">Transmembrane</keyword>
<keyword evidence="7" id="KW-0479">Metal-binding</keyword>